<feature type="region of interest" description="Disordered" evidence="9">
    <location>
        <begin position="80"/>
        <end position="99"/>
    </location>
</feature>
<keyword evidence="10" id="KW-0812">Transmembrane</keyword>
<dbReference type="Pfam" id="PF07730">
    <property type="entry name" value="HisKA_3"/>
    <property type="match status" value="1"/>
</dbReference>
<evidence type="ECO:0000256" key="5">
    <source>
        <dbReference type="ARBA" id="ARBA00022741"/>
    </source>
</evidence>
<feature type="region of interest" description="Disordered" evidence="9">
    <location>
        <begin position="373"/>
        <end position="446"/>
    </location>
</feature>
<dbReference type="SMART" id="SM00387">
    <property type="entry name" value="HATPase_c"/>
    <property type="match status" value="1"/>
</dbReference>
<dbReference type="PANTHER" id="PTHR24421">
    <property type="entry name" value="NITRATE/NITRITE SENSOR PROTEIN NARX-RELATED"/>
    <property type="match status" value="1"/>
</dbReference>
<dbReference type="InterPro" id="IPR050482">
    <property type="entry name" value="Sensor_HK_TwoCompSys"/>
</dbReference>
<protein>
    <recommendedName>
        <fullName evidence="2">histidine kinase</fullName>
        <ecNumber evidence="2">2.7.13.3</ecNumber>
    </recommendedName>
</protein>
<feature type="transmembrane region" description="Helical" evidence="10">
    <location>
        <begin position="27"/>
        <end position="55"/>
    </location>
</feature>
<evidence type="ECO:0000259" key="11">
    <source>
        <dbReference type="SMART" id="SM00387"/>
    </source>
</evidence>
<feature type="compositionally biased region" description="Pro residues" evidence="9">
    <location>
        <begin position="83"/>
        <end position="94"/>
    </location>
</feature>
<dbReference type="Pfam" id="PF13796">
    <property type="entry name" value="Sensor"/>
    <property type="match status" value="1"/>
</dbReference>
<evidence type="ECO:0000313" key="12">
    <source>
        <dbReference type="EMBL" id="WUQ17058.1"/>
    </source>
</evidence>
<dbReference type="RefSeq" id="WP_328965291.1">
    <property type="nucleotide sequence ID" value="NZ_CP108090.1"/>
</dbReference>
<dbReference type="Gene3D" id="3.30.565.10">
    <property type="entry name" value="Histidine kinase-like ATPase, C-terminal domain"/>
    <property type="match status" value="1"/>
</dbReference>
<feature type="transmembrane region" description="Helical" evidence="10">
    <location>
        <begin position="128"/>
        <end position="152"/>
    </location>
</feature>
<keyword evidence="4" id="KW-0808">Transferase</keyword>
<keyword evidence="10" id="KW-1133">Transmembrane helix</keyword>
<dbReference type="EMBL" id="CP108090">
    <property type="protein sequence ID" value="WUQ17058.1"/>
    <property type="molecule type" value="Genomic_DNA"/>
</dbReference>
<dbReference type="InterPro" id="IPR025828">
    <property type="entry name" value="Put_sensor_dom"/>
</dbReference>
<evidence type="ECO:0000256" key="1">
    <source>
        <dbReference type="ARBA" id="ARBA00000085"/>
    </source>
</evidence>
<dbReference type="Pfam" id="PF02518">
    <property type="entry name" value="HATPase_c"/>
    <property type="match status" value="1"/>
</dbReference>
<evidence type="ECO:0000256" key="4">
    <source>
        <dbReference type="ARBA" id="ARBA00022679"/>
    </source>
</evidence>
<feature type="domain" description="Histidine kinase/HSP90-like ATPase" evidence="11">
    <location>
        <begin position="334"/>
        <end position="423"/>
    </location>
</feature>
<evidence type="ECO:0000256" key="3">
    <source>
        <dbReference type="ARBA" id="ARBA00022553"/>
    </source>
</evidence>
<keyword evidence="13" id="KW-1185">Reference proteome</keyword>
<sequence length="446" mass="47335">MTQADGRSGISLGGALADLGRCQLLSLAALAVTGAGTLVVGALLLLPVGIGFLLLPPAAATLRRTSDRYRDWAARWTGTVISPPRPLPPRPAPPENSTGRYRQARALLGDEGFWHDLRWAWAEPWTGALLAVVPLALVEYGLFGAAVQPFVWRLLGDGNWYAFILVDSTSTMLAALLLGLGFIAAGLRLAPATLRVHARWSRRLLAAPHTTELVRRIEHLAGSRADILDVQAAELRRIERDLHDGAQARLVALGMTLDEATRLLDRDLPAARALLHEVRATSQRALQDLRELVHGVLPPILADRGLGDAVRSLALDSHLDVHIETALPGRLPAAVESAGYFAVAELLANAAKHSGAPEVHIRLSHTDGALRATVTDEGRGGADPDGSGLQGVRRRLDPFDGTLVLHSPPGGPTTATLEIPCASSSPKTSSSSGTDSPAPSRNTDSR</sequence>
<dbReference type="InterPro" id="IPR036890">
    <property type="entry name" value="HATPase_C_sf"/>
</dbReference>
<dbReference type="CDD" id="cd16917">
    <property type="entry name" value="HATPase_UhpB-NarQ-NarX-like"/>
    <property type="match status" value="1"/>
</dbReference>
<dbReference type="Gene3D" id="1.20.5.1930">
    <property type="match status" value="1"/>
</dbReference>
<comment type="catalytic activity">
    <reaction evidence="1">
        <text>ATP + protein L-histidine = ADP + protein N-phospho-L-histidine.</text>
        <dbReference type="EC" id="2.7.13.3"/>
    </reaction>
</comment>
<evidence type="ECO:0000256" key="9">
    <source>
        <dbReference type="SAM" id="MobiDB-lite"/>
    </source>
</evidence>
<organism evidence="12 13">
    <name type="scientific">Streptomyces virginiae</name>
    <name type="common">Streptomyces cinnamonensis</name>
    <dbReference type="NCBI Taxonomy" id="1961"/>
    <lineage>
        <taxon>Bacteria</taxon>
        <taxon>Bacillati</taxon>
        <taxon>Actinomycetota</taxon>
        <taxon>Actinomycetes</taxon>
        <taxon>Kitasatosporales</taxon>
        <taxon>Streptomycetaceae</taxon>
        <taxon>Streptomyces</taxon>
    </lineage>
</organism>
<dbReference type="InterPro" id="IPR011712">
    <property type="entry name" value="Sig_transdc_His_kin_sub3_dim/P"/>
</dbReference>
<keyword evidence="6" id="KW-0418">Kinase</keyword>
<dbReference type="EC" id="2.7.13.3" evidence="2"/>
<keyword evidence="5" id="KW-0547">Nucleotide-binding</keyword>
<gene>
    <name evidence="12" type="ORF">OG517_39760</name>
</gene>
<dbReference type="Proteomes" id="UP001432039">
    <property type="component" value="Chromosome"/>
</dbReference>
<evidence type="ECO:0000256" key="7">
    <source>
        <dbReference type="ARBA" id="ARBA00022840"/>
    </source>
</evidence>
<evidence type="ECO:0000313" key="13">
    <source>
        <dbReference type="Proteomes" id="UP001432039"/>
    </source>
</evidence>
<name>A0ABZ1TMI4_STRVG</name>
<accession>A0ABZ1TMI4</accession>
<keyword evidence="10" id="KW-0472">Membrane</keyword>
<dbReference type="PANTHER" id="PTHR24421:SF10">
    <property type="entry name" value="NITRATE_NITRITE SENSOR PROTEIN NARQ"/>
    <property type="match status" value="1"/>
</dbReference>
<keyword evidence="7" id="KW-0067">ATP-binding</keyword>
<dbReference type="InterPro" id="IPR003594">
    <property type="entry name" value="HATPase_dom"/>
</dbReference>
<keyword evidence="8" id="KW-0902">Two-component regulatory system</keyword>
<keyword evidence="3" id="KW-0597">Phosphoprotein</keyword>
<proteinExistence type="predicted"/>
<feature type="compositionally biased region" description="Low complexity" evidence="9">
    <location>
        <begin position="420"/>
        <end position="440"/>
    </location>
</feature>
<evidence type="ECO:0000256" key="6">
    <source>
        <dbReference type="ARBA" id="ARBA00022777"/>
    </source>
</evidence>
<evidence type="ECO:0000256" key="10">
    <source>
        <dbReference type="SAM" id="Phobius"/>
    </source>
</evidence>
<reference evidence="12" key="1">
    <citation type="submission" date="2022-10" db="EMBL/GenBank/DDBJ databases">
        <title>The complete genomes of actinobacterial strains from the NBC collection.</title>
        <authorList>
            <person name="Joergensen T.S."/>
            <person name="Alvarez Arevalo M."/>
            <person name="Sterndorff E.B."/>
            <person name="Faurdal D."/>
            <person name="Vuksanovic O."/>
            <person name="Mourched A.-S."/>
            <person name="Charusanti P."/>
            <person name="Shaw S."/>
            <person name="Blin K."/>
            <person name="Weber T."/>
        </authorList>
    </citation>
    <scope>NUCLEOTIDE SEQUENCE</scope>
    <source>
        <strain evidence="12">NBC_00248</strain>
    </source>
</reference>
<evidence type="ECO:0000256" key="8">
    <source>
        <dbReference type="ARBA" id="ARBA00023012"/>
    </source>
</evidence>
<dbReference type="SUPFAM" id="SSF55874">
    <property type="entry name" value="ATPase domain of HSP90 chaperone/DNA topoisomerase II/histidine kinase"/>
    <property type="match status" value="1"/>
</dbReference>
<evidence type="ECO:0000256" key="2">
    <source>
        <dbReference type="ARBA" id="ARBA00012438"/>
    </source>
</evidence>